<evidence type="ECO:0000313" key="8">
    <source>
        <dbReference type="Proteomes" id="UP000194632"/>
    </source>
</evidence>
<evidence type="ECO:0000256" key="4">
    <source>
        <dbReference type="ARBA" id="ARBA00022989"/>
    </source>
</evidence>
<comment type="subcellular location">
    <subcellularLocation>
        <location evidence="1">Cell membrane</location>
        <topology evidence="1">Multi-pass membrane protein</topology>
    </subcellularLocation>
</comment>
<dbReference type="PANTHER" id="PTHR30086">
    <property type="entry name" value="ARGININE EXPORTER PROTEIN ARGO"/>
    <property type="match status" value="1"/>
</dbReference>
<dbReference type="EMBL" id="NGFO01000019">
    <property type="protein sequence ID" value="OUC77636.1"/>
    <property type="molecule type" value="Genomic_DNA"/>
</dbReference>
<keyword evidence="5 6" id="KW-0472">Membrane</keyword>
<dbReference type="PANTHER" id="PTHR30086:SF20">
    <property type="entry name" value="ARGININE EXPORTER PROTEIN ARGO-RELATED"/>
    <property type="match status" value="1"/>
</dbReference>
<dbReference type="InterPro" id="IPR001123">
    <property type="entry name" value="LeuE-type"/>
</dbReference>
<keyword evidence="8" id="KW-1185">Reference proteome</keyword>
<protein>
    <submittedName>
        <fullName evidence="7">Amino acid transporter</fullName>
    </submittedName>
</protein>
<dbReference type="Pfam" id="PF01810">
    <property type="entry name" value="LysE"/>
    <property type="match status" value="1"/>
</dbReference>
<dbReference type="AlphaFoldDB" id="A0A243Q843"/>
<dbReference type="STRING" id="417102.CA982_16660"/>
<comment type="caution">
    <text evidence="7">The sequence shown here is derived from an EMBL/GenBank/DDBJ whole genome shotgun (WGS) entry which is preliminary data.</text>
</comment>
<dbReference type="GO" id="GO:0015171">
    <property type="term" value="F:amino acid transmembrane transporter activity"/>
    <property type="evidence" value="ECO:0007669"/>
    <property type="project" value="TreeGrafter"/>
</dbReference>
<evidence type="ECO:0000256" key="2">
    <source>
        <dbReference type="ARBA" id="ARBA00022475"/>
    </source>
</evidence>
<accession>A0A243Q843</accession>
<dbReference type="Proteomes" id="UP000194632">
    <property type="component" value="Unassembled WGS sequence"/>
</dbReference>
<evidence type="ECO:0000256" key="3">
    <source>
        <dbReference type="ARBA" id="ARBA00022692"/>
    </source>
</evidence>
<proteinExistence type="predicted"/>
<feature type="transmembrane region" description="Helical" evidence="6">
    <location>
        <begin position="71"/>
        <end position="91"/>
    </location>
</feature>
<dbReference type="OrthoDB" id="5638726at2"/>
<feature type="transmembrane region" description="Helical" evidence="6">
    <location>
        <begin position="155"/>
        <end position="176"/>
    </location>
</feature>
<feature type="transmembrane region" description="Helical" evidence="6">
    <location>
        <begin position="188"/>
        <end position="209"/>
    </location>
</feature>
<evidence type="ECO:0000256" key="1">
    <source>
        <dbReference type="ARBA" id="ARBA00004651"/>
    </source>
</evidence>
<sequence>MTAYLVPALAGLLTGAGLIIAIGPQNVFVLRQGVARSHTAPIVAVCAVSDIVLIVAGVAGLGALVAAHPDVVTFAKVAGGLYVGALGVLAARRCLRSDEVIAADAAGAGNTGAESTGRWVAVGTALALTWLNPHVYLDTVITMGAIANGHGNGKWAFAFGACIASVLWFTALGGGARRLSGFFASPRAWKVLDAVVAVIMLGMAVALFASI</sequence>
<evidence type="ECO:0000256" key="6">
    <source>
        <dbReference type="SAM" id="Phobius"/>
    </source>
</evidence>
<evidence type="ECO:0000256" key="5">
    <source>
        <dbReference type="ARBA" id="ARBA00023136"/>
    </source>
</evidence>
<keyword evidence="4 6" id="KW-1133">Transmembrane helix</keyword>
<gene>
    <name evidence="7" type="ORF">CA982_16660</name>
</gene>
<name>A0A243Q843_9ACTN</name>
<feature type="transmembrane region" description="Helical" evidence="6">
    <location>
        <begin position="6"/>
        <end position="30"/>
    </location>
</feature>
<organism evidence="7 8">
    <name type="scientific">Gordonia lacunae</name>
    <dbReference type="NCBI Taxonomy" id="417102"/>
    <lineage>
        <taxon>Bacteria</taxon>
        <taxon>Bacillati</taxon>
        <taxon>Actinomycetota</taxon>
        <taxon>Actinomycetes</taxon>
        <taxon>Mycobacteriales</taxon>
        <taxon>Gordoniaceae</taxon>
        <taxon>Gordonia</taxon>
    </lineage>
</organism>
<dbReference type="GO" id="GO:0005886">
    <property type="term" value="C:plasma membrane"/>
    <property type="evidence" value="ECO:0007669"/>
    <property type="project" value="UniProtKB-SubCell"/>
</dbReference>
<dbReference type="RefSeq" id="WP_086536389.1">
    <property type="nucleotide sequence ID" value="NZ_NGFO01000019.1"/>
</dbReference>
<keyword evidence="2" id="KW-1003">Cell membrane</keyword>
<evidence type="ECO:0000313" key="7">
    <source>
        <dbReference type="EMBL" id="OUC77636.1"/>
    </source>
</evidence>
<feature type="transmembrane region" description="Helical" evidence="6">
    <location>
        <begin position="42"/>
        <end position="65"/>
    </location>
</feature>
<reference evidence="7 8" key="1">
    <citation type="submission" date="2017-05" db="EMBL/GenBank/DDBJ databases">
        <title>Biotechnological potential of actinobacteria isolated from South African environments.</title>
        <authorList>
            <person name="Le Roes-Hill M."/>
            <person name="Prins A."/>
            <person name="Durrell K.A."/>
        </authorList>
    </citation>
    <scope>NUCLEOTIDE SEQUENCE [LARGE SCALE GENOMIC DNA]</scope>
    <source>
        <strain evidence="7">BS2</strain>
    </source>
</reference>
<keyword evidence="3 6" id="KW-0812">Transmembrane</keyword>